<evidence type="ECO:0000313" key="2">
    <source>
        <dbReference type="Proteomes" id="UP000593577"/>
    </source>
</evidence>
<dbReference type="Proteomes" id="UP000593577">
    <property type="component" value="Unassembled WGS sequence"/>
</dbReference>
<gene>
    <name evidence="1" type="ORF">Goari_022964</name>
</gene>
<organism evidence="1 2">
    <name type="scientific">Gossypium aridum</name>
    <name type="common">American cotton</name>
    <name type="synonym">Erioxylum aridum</name>
    <dbReference type="NCBI Taxonomy" id="34290"/>
    <lineage>
        <taxon>Eukaryota</taxon>
        <taxon>Viridiplantae</taxon>
        <taxon>Streptophyta</taxon>
        <taxon>Embryophyta</taxon>
        <taxon>Tracheophyta</taxon>
        <taxon>Spermatophyta</taxon>
        <taxon>Magnoliopsida</taxon>
        <taxon>eudicotyledons</taxon>
        <taxon>Gunneridae</taxon>
        <taxon>Pentapetalae</taxon>
        <taxon>rosids</taxon>
        <taxon>malvids</taxon>
        <taxon>Malvales</taxon>
        <taxon>Malvaceae</taxon>
        <taxon>Malvoideae</taxon>
        <taxon>Gossypium</taxon>
    </lineage>
</organism>
<proteinExistence type="predicted"/>
<keyword evidence="2" id="KW-1185">Reference proteome</keyword>
<comment type="caution">
    <text evidence="1">The sequence shown here is derived from an EMBL/GenBank/DDBJ whole genome shotgun (WGS) entry which is preliminary data.</text>
</comment>
<sequence>MRAFRRCFWETIWAFHQLP</sequence>
<dbReference type="EMBL" id="JABFAA010344622">
    <property type="protein sequence ID" value="MBA0701959.1"/>
    <property type="molecule type" value="Genomic_DNA"/>
</dbReference>
<name>A0A7J8YSG4_GOSAI</name>
<accession>A0A7J8YSG4</accession>
<dbReference type="AlphaFoldDB" id="A0A7J8YSG4"/>
<protein>
    <submittedName>
        <fullName evidence="1">Uncharacterized protein</fullName>
    </submittedName>
</protein>
<reference evidence="1 2" key="1">
    <citation type="journal article" date="2019" name="Genome Biol. Evol.">
        <title>Insights into the evolution of the New World diploid cottons (Gossypium, subgenus Houzingenia) based on genome sequencing.</title>
        <authorList>
            <person name="Grover C.E."/>
            <person name="Arick M.A. 2nd"/>
            <person name="Thrash A."/>
            <person name="Conover J.L."/>
            <person name="Sanders W.S."/>
            <person name="Peterson D.G."/>
            <person name="Frelichowski J.E."/>
            <person name="Scheffler J.A."/>
            <person name="Scheffler B.E."/>
            <person name="Wendel J.F."/>
        </authorList>
    </citation>
    <scope>NUCLEOTIDE SEQUENCE [LARGE SCALE GENOMIC DNA]</scope>
    <source>
        <strain evidence="1">185</strain>
        <tissue evidence="1">Leaf</tissue>
    </source>
</reference>
<evidence type="ECO:0000313" key="1">
    <source>
        <dbReference type="EMBL" id="MBA0701959.1"/>
    </source>
</evidence>